<dbReference type="EMBL" id="UINC01000251">
    <property type="protein sequence ID" value="SUZ51989.1"/>
    <property type="molecule type" value="Genomic_DNA"/>
</dbReference>
<evidence type="ECO:0000313" key="3">
    <source>
        <dbReference type="EMBL" id="SUZ51989.1"/>
    </source>
</evidence>
<keyword evidence="1" id="KW-0378">Hydrolase</keyword>
<dbReference type="GO" id="GO:0008745">
    <property type="term" value="F:N-acetylmuramoyl-L-alanine amidase activity"/>
    <property type="evidence" value="ECO:0007669"/>
    <property type="project" value="InterPro"/>
</dbReference>
<feature type="domain" description="MurNAc-LAA" evidence="2">
    <location>
        <begin position="308"/>
        <end position="462"/>
    </location>
</feature>
<dbReference type="SUPFAM" id="SSF53187">
    <property type="entry name" value="Zn-dependent exopeptidases"/>
    <property type="match status" value="1"/>
</dbReference>
<gene>
    <name evidence="3" type="ORF">METZ01_LOCUS4843</name>
</gene>
<dbReference type="Gene3D" id="3.40.630.40">
    <property type="entry name" value="Zn-dependent exopeptidases"/>
    <property type="match status" value="1"/>
</dbReference>
<organism evidence="3">
    <name type="scientific">marine metagenome</name>
    <dbReference type="NCBI Taxonomy" id="408172"/>
    <lineage>
        <taxon>unclassified sequences</taxon>
        <taxon>metagenomes</taxon>
        <taxon>ecological metagenomes</taxon>
    </lineage>
</organism>
<proteinExistence type="predicted"/>
<evidence type="ECO:0000256" key="1">
    <source>
        <dbReference type="ARBA" id="ARBA00022801"/>
    </source>
</evidence>
<dbReference type="PANTHER" id="PTHR30404">
    <property type="entry name" value="N-ACETYLMURAMOYL-L-ALANINE AMIDASE"/>
    <property type="match status" value="1"/>
</dbReference>
<reference evidence="3" key="1">
    <citation type="submission" date="2018-05" db="EMBL/GenBank/DDBJ databases">
        <authorList>
            <person name="Lanie J.A."/>
            <person name="Ng W.-L."/>
            <person name="Kazmierczak K.M."/>
            <person name="Andrzejewski T.M."/>
            <person name="Davidsen T.M."/>
            <person name="Wayne K.J."/>
            <person name="Tettelin H."/>
            <person name="Glass J.I."/>
            <person name="Rusch D."/>
            <person name="Podicherti R."/>
            <person name="Tsui H.-C.T."/>
            <person name="Winkler M.E."/>
        </authorList>
    </citation>
    <scope>NUCLEOTIDE SEQUENCE</scope>
</reference>
<protein>
    <recommendedName>
        <fullName evidence="2">MurNAc-LAA domain-containing protein</fullName>
    </recommendedName>
</protein>
<name>A0A381NC25_9ZZZZ</name>
<accession>A0A381NC25</accession>
<dbReference type="Pfam" id="PF01520">
    <property type="entry name" value="Amidase_3"/>
    <property type="match status" value="1"/>
</dbReference>
<dbReference type="SMART" id="SM00646">
    <property type="entry name" value="Ami_3"/>
    <property type="match status" value="1"/>
</dbReference>
<dbReference type="InterPro" id="IPR050695">
    <property type="entry name" value="N-acetylmuramoyl_amidase_3"/>
</dbReference>
<dbReference type="PANTHER" id="PTHR30404:SF0">
    <property type="entry name" value="N-ACETYLMURAMOYL-L-ALANINE AMIDASE AMIC"/>
    <property type="match status" value="1"/>
</dbReference>
<dbReference type="CDD" id="cd02696">
    <property type="entry name" value="MurNAc-LAA"/>
    <property type="match status" value="1"/>
</dbReference>
<dbReference type="InterPro" id="IPR002508">
    <property type="entry name" value="MurNAc-LAA_cat"/>
</dbReference>
<dbReference type="GO" id="GO:0030288">
    <property type="term" value="C:outer membrane-bounded periplasmic space"/>
    <property type="evidence" value="ECO:0007669"/>
    <property type="project" value="TreeGrafter"/>
</dbReference>
<dbReference type="GO" id="GO:0009253">
    <property type="term" value="P:peptidoglycan catabolic process"/>
    <property type="evidence" value="ECO:0007669"/>
    <property type="project" value="InterPro"/>
</dbReference>
<dbReference type="AlphaFoldDB" id="A0A381NC25"/>
<evidence type="ECO:0000259" key="2">
    <source>
        <dbReference type="SMART" id="SM00646"/>
    </source>
</evidence>
<sequence>MGEIHVFNRSAGTESEIRSLSDSKKLYISAKDLARSLSSKLYENAERKKLVLYIAGKKVKISGNTSFVMIDDRPYQMPQITRVESHDLYVPAEEFLDILKSTVLPGINFDRKKEFLDIDVIHFNITGINIDVKSNGTIIRLNTSKQFSERNISSFINKHGWYYLTVAGAMVDTTTINNGLTRGVISRIESDQIGETAQVAFKLGSQVISHELDQSLDPNQIVITLRTPLGKIEERIDNVKESQRLDTVVLDAGHGGKDPGSIGKYGTKEKDVVLDITKRIGRLLEKHTRIKVVYTRDEDVWLPLSKRTEIANNADGKMFVSIHANSNNNRKVQGFGTFLYSLAKSDEAIEVASRENSVIQFEENVSQYKDLSGEKMILATMAQSMFLKESEDLAAIIQMELDKKLTTPNRGVKQAGFYVLYGASMPNVLVEVGFISNPAEEKKMKHGEYRQMIAEAVYEGIKHFKYSREKLLAEE</sequence>
<dbReference type="FunFam" id="3.40.630.40:FF:000005">
    <property type="entry name" value="N-acetylmuramoyl-L-alanine amidase (AmiA)"/>
    <property type="match status" value="1"/>
</dbReference>